<dbReference type="PRINTS" id="PR00469">
    <property type="entry name" value="PNDRDTASEII"/>
</dbReference>
<accession>A0ABV9DNT3</accession>
<dbReference type="SUPFAM" id="SSF51905">
    <property type="entry name" value="FAD/NAD(P)-binding domain"/>
    <property type="match status" value="1"/>
</dbReference>
<keyword evidence="1" id="KW-0560">Oxidoreductase</keyword>
<dbReference type="PANTHER" id="PTHR42949">
    <property type="entry name" value="ANAEROBIC GLYCEROL-3-PHOSPHATE DEHYDROGENASE SUBUNIT B"/>
    <property type="match status" value="1"/>
</dbReference>
<dbReference type="RefSeq" id="WP_390298820.1">
    <property type="nucleotide sequence ID" value="NZ_JBHSFU010000011.1"/>
</dbReference>
<proteinExistence type="predicted"/>
<dbReference type="Pfam" id="PF07992">
    <property type="entry name" value="Pyr_redox_2"/>
    <property type="match status" value="2"/>
</dbReference>
<comment type="caution">
    <text evidence="3">The sequence shown here is derived from an EMBL/GenBank/DDBJ whole genome shotgun (WGS) entry which is preliminary data.</text>
</comment>
<reference evidence="4" key="1">
    <citation type="journal article" date="2019" name="Int. J. Syst. Evol. Microbiol.">
        <title>The Global Catalogue of Microorganisms (GCM) 10K type strain sequencing project: providing services to taxonomists for standard genome sequencing and annotation.</title>
        <authorList>
            <consortium name="The Broad Institute Genomics Platform"/>
            <consortium name="The Broad Institute Genome Sequencing Center for Infectious Disease"/>
            <person name="Wu L."/>
            <person name="Ma J."/>
        </authorList>
    </citation>
    <scope>NUCLEOTIDE SEQUENCE [LARGE SCALE GENOMIC DNA]</scope>
    <source>
        <strain evidence="4">CGMCC 4.7426</strain>
    </source>
</reference>
<name>A0ABV9DNT3_9BACI</name>
<dbReference type="InterPro" id="IPR036188">
    <property type="entry name" value="FAD/NAD-bd_sf"/>
</dbReference>
<protein>
    <submittedName>
        <fullName evidence="3">NAD(P)/FAD-dependent oxidoreductase</fullName>
    </submittedName>
</protein>
<dbReference type="PANTHER" id="PTHR42949:SF3">
    <property type="entry name" value="ANAEROBIC GLYCEROL-3-PHOSPHATE DEHYDROGENASE SUBUNIT B"/>
    <property type="match status" value="1"/>
</dbReference>
<feature type="domain" description="FAD/NAD(P)-binding" evidence="2">
    <location>
        <begin position="241"/>
        <end position="340"/>
    </location>
</feature>
<gene>
    <name evidence="3" type="ORF">ACFO3D_16835</name>
</gene>
<keyword evidence="4" id="KW-1185">Reference proteome</keyword>
<organism evidence="3 4">
    <name type="scientific">Virgibacillus kekensis</name>
    <dbReference type="NCBI Taxonomy" id="202261"/>
    <lineage>
        <taxon>Bacteria</taxon>
        <taxon>Bacillati</taxon>
        <taxon>Bacillota</taxon>
        <taxon>Bacilli</taxon>
        <taxon>Bacillales</taxon>
        <taxon>Bacillaceae</taxon>
        <taxon>Virgibacillus</taxon>
    </lineage>
</organism>
<dbReference type="Proteomes" id="UP001595989">
    <property type="component" value="Unassembled WGS sequence"/>
</dbReference>
<dbReference type="PRINTS" id="PR00368">
    <property type="entry name" value="FADPNR"/>
</dbReference>
<dbReference type="EMBL" id="JBHSFU010000011">
    <property type="protein sequence ID" value="MFC4559851.1"/>
    <property type="molecule type" value="Genomic_DNA"/>
</dbReference>
<feature type="domain" description="FAD/NAD(P)-binding" evidence="2">
    <location>
        <begin position="3"/>
        <end position="166"/>
    </location>
</feature>
<evidence type="ECO:0000313" key="3">
    <source>
        <dbReference type="EMBL" id="MFC4559851.1"/>
    </source>
</evidence>
<dbReference type="InterPro" id="IPR051691">
    <property type="entry name" value="Metab_Enz_Cyan_OpOx_G3PDH"/>
</dbReference>
<dbReference type="InterPro" id="IPR023753">
    <property type="entry name" value="FAD/NAD-binding_dom"/>
</dbReference>
<evidence type="ECO:0000256" key="1">
    <source>
        <dbReference type="ARBA" id="ARBA00023002"/>
    </source>
</evidence>
<evidence type="ECO:0000313" key="4">
    <source>
        <dbReference type="Proteomes" id="UP001595989"/>
    </source>
</evidence>
<evidence type="ECO:0000259" key="2">
    <source>
        <dbReference type="Pfam" id="PF07992"/>
    </source>
</evidence>
<sequence>MNFDLAVVGGGPAGMGAAITASSAGAKVAVIDENSVLGGKLLGQLHEESNGWWIGKEVAEKLVNKAEKSKITVYENREVWGIYPDWRVMLNSGEALQAKYVLIATGAAEKAIPVPGWTLPGVMAIGAAQVLTNYHRVIPGKKVAIIGLDPLALTVSRELTMAGVKVAGIFLPPHSAFHHANSTPESAIAYLSSLAHLAPSRFLRMAGKLAGYESVRQLAARFYPSFGIRAWKSPLLLKRTVVEIMGENQVSGIKTMTVNNEGKPVAGSEKEYDVDCVCISGGLYPLTESANAAGCKSVYIEDLGGHVPLHSPQMETTKPGIFVAGNITGIESAKVAMKQGELAGVVISERLGLLDDAENRIRIAQDEVEKTREESSLSFQPNINGGRKKLEQLWKNWLTVQGKGEMRNERNS</sequence>
<dbReference type="Gene3D" id="3.50.50.60">
    <property type="entry name" value="FAD/NAD(P)-binding domain"/>
    <property type="match status" value="2"/>
</dbReference>